<comment type="similarity">
    <text evidence="2 8">Belongs to the SYF2 family.</text>
</comment>
<accession>A0A8J2X6W8</accession>
<proteinExistence type="inferred from homology"/>
<dbReference type="Pfam" id="PF08231">
    <property type="entry name" value="SYF2"/>
    <property type="match status" value="1"/>
</dbReference>
<evidence type="ECO:0000256" key="1">
    <source>
        <dbReference type="ARBA" id="ARBA00004123"/>
    </source>
</evidence>
<gene>
    <name evidence="10" type="ORF">BN860_01596g</name>
</gene>
<feature type="compositionally biased region" description="Basic and acidic residues" evidence="9">
    <location>
        <begin position="45"/>
        <end position="64"/>
    </location>
</feature>
<evidence type="ECO:0000256" key="9">
    <source>
        <dbReference type="SAM" id="MobiDB-lite"/>
    </source>
</evidence>
<keyword evidence="5 8" id="KW-0747">Spliceosome</keyword>
<dbReference type="OrthoDB" id="199717at2759"/>
<evidence type="ECO:0000256" key="3">
    <source>
        <dbReference type="ARBA" id="ARBA00014745"/>
    </source>
</evidence>
<comment type="subunit">
    <text evidence="8">May be part of a spliceosome complex.</text>
</comment>
<dbReference type="AlphaFoldDB" id="A0A8J2X6W8"/>
<evidence type="ECO:0000256" key="5">
    <source>
        <dbReference type="ARBA" id="ARBA00022728"/>
    </source>
</evidence>
<name>A0A8J2X6W8_ZYGB2</name>
<feature type="region of interest" description="Disordered" evidence="9">
    <location>
        <begin position="31"/>
        <end position="64"/>
    </location>
</feature>
<dbReference type="GO" id="GO:0005681">
    <property type="term" value="C:spliceosomal complex"/>
    <property type="evidence" value="ECO:0007669"/>
    <property type="project" value="UniProtKB-KW"/>
</dbReference>
<organism evidence="10 11">
    <name type="scientific">Zygosaccharomyces bailii (strain CLIB 213 / ATCC 58445 / CBS 680 / BCRC 21525 / NBRC 1098 / NCYC 1416 / NRRL Y-2227)</name>
    <dbReference type="NCBI Taxonomy" id="1333698"/>
    <lineage>
        <taxon>Eukaryota</taxon>
        <taxon>Fungi</taxon>
        <taxon>Dikarya</taxon>
        <taxon>Ascomycota</taxon>
        <taxon>Saccharomycotina</taxon>
        <taxon>Saccharomycetes</taxon>
        <taxon>Saccharomycetales</taxon>
        <taxon>Saccharomycetaceae</taxon>
        <taxon>Zygosaccharomyces</taxon>
    </lineage>
</organism>
<evidence type="ECO:0000256" key="4">
    <source>
        <dbReference type="ARBA" id="ARBA00022664"/>
    </source>
</evidence>
<evidence type="ECO:0000313" key="11">
    <source>
        <dbReference type="Proteomes" id="UP000019375"/>
    </source>
</evidence>
<keyword evidence="4 8" id="KW-0507">mRNA processing</keyword>
<evidence type="ECO:0000256" key="8">
    <source>
        <dbReference type="RuleBase" id="RU367148"/>
    </source>
</evidence>
<sequence>MDLENFIKDFNALKRRTLEISVENRKLVSEESKFMAPSQKPRVYRLNENEENRQDESKENPTVDEVELRRSKLMNYTIQQYQDWADKQHDKNTKKEGGDMSHLAKYTYEKELKYLKDSSMSKKQSNKVEKSPITGKLAVRDNSELLHRLARNMDKSAKERYNSRKKKMEKADVHGVKDAFINEKNKQFNEKLDRQLAREESD</sequence>
<evidence type="ECO:0000313" key="10">
    <source>
        <dbReference type="EMBL" id="CDF88772.1"/>
    </source>
</evidence>
<evidence type="ECO:0000256" key="6">
    <source>
        <dbReference type="ARBA" id="ARBA00023187"/>
    </source>
</evidence>
<keyword evidence="7 8" id="KW-0539">Nucleus</keyword>
<reference evidence="11" key="1">
    <citation type="journal article" date="2013" name="Genome Announc.">
        <title>Genome sequence of the food spoilage yeast Zygosaccharomyces bailii CLIB 213(T).</title>
        <authorList>
            <person name="Galeote V."/>
            <person name="Bigey F."/>
            <person name="Devillers H."/>
            <person name="Neuveglise C."/>
            <person name="Dequin S."/>
        </authorList>
    </citation>
    <scope>NUCLEOTIDE SEQUENCE [LARGE SCALE GENOMIC DNA]</scope>
    <source>
        <strain evidence="11">CLIB 213 / ATCC 58445 / CBS 680 / CCRC 21525 / NBRC 1098 / NCYC 1416 / NRRL Y-2227</strain>
    </source>
</reference>
<dbReference type="InterPro" id="IPR013260">
    <property type="entry name" value="mRNA_splic_SYF2"/>
</dbReference>
<keyword evidence="6 8" id="KW-0508">mRNA splicing</keyword>
<dbReference type="Proteomes" id="UP000019375">
    <property type="component" value="Unassembled WGS sequence"/>
</dbReference>
<dbReference type="EMBL" id="HG316456">
    <property type="protein sequence ID" value="CDF88772.1"/>
    <property type="molecule type" value="Genomic_DNA"/>
</dbReference>
<evidence type="ECO:0000256" key="2">
    <source>
        <dbReference type="ARBA" id="ARBA00010028"/>
    </source>
</evidence>
<dbReference type="GO" id="GO:0000398">
    <property type="term" value="P:mRNA splicing, via spliceosome"/>
    <property type="evidence" value="ECO:0007669"/>
    <property type="project" value="UniProtKB-UniRule"/>
</dbReference>
<comment type="function">
    <text evidence="8">Involved in pre-mRNA splicing.</text>
</comment>
<evidence type="ECO:0000256" key="7">
    <source>
        <dbReference type="ARBA" id="ARBA00023242"/>
    </source>
</evidence>
<protein>
    <recommendedName>
        <fullName evidence="3 8">Pre-mRNA-splicing factor SYF2</fullName>
    </recommendedName>
</protein>
<comment type="subcellular location">
    <subcellularLocation>
        <location evidence="1 8">Nucleus</location>
    </subcellularLocation>
</comment>
<keyword evidence="11" id="KW-1185">Reference proteome</keyword>